<dbReference type="PANTHER" id="PTHR33392:SF6">
    <property type="entry name" value="POLYISOPRENYL-TEICHOIC ACID--PEPTIDOGLYCAN TEICHOIC ACID TRANSFERASE TAGU"/>
    <property type="match status" value="1"/>
</dbReference>
<keyword evidence="6" id="KW-1185">Reference proteome</keyword>
<keyword evidence="3" id="KW-1133">Transmembrane helix</keyword>
<dbReference type="InterPro" id="IPR004474">
    <property type="entry name" value="LytR_CpsA_psr"/>
</dbReference>
<evidence type="ECO:0000256" key="1">
    <source>
        <dbReference type="ARBA" id="ARBA00006068"/>
    </source>
</evidence>
<feature type="transmembrane region" description="Helical" evidence="3">
    <location>
        <begin position="61"/>
        <end position="82"/>
    </location>
</feature>
<reference evidence="5 6" key="1">
    <citation type="submission" date="2024-06" db="EMBL/GenBank/DDBJ databases">
        <title>The Natural Products Discovery Center: Release of the First 8490 Sequenced Strains for Exploring Actinobacteria Biosynthetic Diversity.</title>
        <authorList>
            <person name="Kalkreuter E."/>
            <person name="Kautsar S.A."/>
            <person name="Yang D."/>
            <person name="Bader C.D."/>
            <person name="Teijaro C.N."/>
            <person name="Fluegel L."/>
            <person name="Davis C.M."/>
            <person name="Simpson J.R."/>
            <person name="Lauterbach L."/>
            <person name="Steele A.D."/>
            <person name="Gui C."/>
            <person name="Meng S."/>
            <person name="Li G."/>
            <person name="Viehrig K."/>
            <person name="Ye F."/>
            <person name="Su P."/>
            <person name="Kiefer A.F."/>
            <person name="Nichols A."/>
            <person name="Cepeda A.J."/>
            <person name="Yan W."/>
            <person name="Fan B."/>
            <person name="Jiang Y."/>
            <person name="Adhikari A."/>
            <person name="Zheng C.-J."/>
            <person name="Schuster L."/>
            <person name="Cowan T.M."/>
            <person name="Smanski M.J."/>
            <person name="Chevrette M.G."/>
            <person name="De Carvalho L.P.S."/>
            <person name="Shen B."/>
        </authorList>
    </citation>
    <scope>NUCLEOTIDE SEQUENCE [LARGE SCALE GENOMIC DNA]</scope>
    <source>
        <strain evidence="5 6">NPDC050100</strain>
    </source>
</reference>
<feature type="region of interest" description="Disordered" evidence="2">
    <location>
        <begin position="33"/>
        <end position="52"/>
    </location>
</feature>
<gene>
    <name evidence="5" type="ORF">AB0I59_33160</name>
</gene>
<keyword evidence="3" id="KW-0812">Transmembrane</keyword>
<dbReference type="NCBIfam" id="TIGR00350">
    <property type="entry name" value="lytR_cpsA_psr"/>
    <property type="match status" value="1"/>
</dbReference>
<accession>A0ABV3GPP3</accession>
<dbReference type="InterPro" id="IPR050922">
    <property type="entry name" value="LytR/CpsA/Psr_CW_biosynth"/>
</dbReference>
<organism evidence="5 6">
    <name type="scientific">Microtetraspora glauca</name>
    <dbReference type="NCBI Taxonomy" id="1996"/>
    <lineage>
        <taxon>Bacteria</taxon>
        <taxon>Bacillati</taxon>
        <taxon>Actinomycetota</taxon>
        <taxon>Actinomycetes</taxon>
        <taxon>Streptosporangiales</taxon>
        <taxon>Streptosporangiaceae</taxon>
        <taxon>Microtetraspora</taxon>
    </lineage>
</organism>
<dbReference type="EMBL" id="JBFALK010000022">
    <property type="protein sequence ID" value="MEV0973477.1"/>
    <property type="molecule type" value="Genomic_DNA"/>
</dbReference>
<comment type="caution">
    <text evidence="5">The sequence shown here is derived from an EMBL/GenBank/DDBJ whole genome shotgun (WGS) entry which is preliminary data.</text>
</comment>
<dbReference type="Pfam" id="PF03816">
    <property type="entry name" value="LytR_cpsA_psr"/>
    <property type="match status" value="1"/>
</dbReference>
<dbReference type="Proteomes" id="UP001551675">
    <property type="component" value="Unassembled WGS sequence"/>
</dbReference>
<name>A0ABV3GPP3_MICGL</name>
<evidence type="ECO:0000313" key="6">
    <source>
        <dbReference type="Proteomes" id="UP001551675"/>
    </source>
</evidence>
<proteinExistence type="inferred from homology"/>
<keyword evidence="3" id="KW-0472">Membrane</keyword>
<dbReference type="Gene3D" id="3.40.630.190">
    <property type="entry name" value="LCP protein"/>
    <property type="match status" value="1"/>
</dbReference>
<evidence type="ECO:0000256" key="3">
    <source>
        <dbReference type="SAM" id="Phobius"/>
    </source>
</evidence>
<evidence type="ECO:0000259" key="4">
    <source>
        <dbReference type="Pfam" id="PF03816"/>
    </source>
</evidence>
<evidence type="ECO:0000313" key="5">
    <source>
        <dbReference type="EMBL" id="MEV0973477.1"/>
    </source>
</evidence>
<dbReference type="RefSeq" id="WP_061259230.1">
    <property type="nucleotide sequence ID" value="NZ_JBFALK010000022.1"/>
</dbReference>
<evidence type="ECO:0000256" key="2">
    <source>
        <dbReference type="SAM" id="MobiDB-lite"/>
    </source>
</evidence>
<dbReference type="PANTHER" id="PTHR33392">
    <property type="entry name" value="POLYISOPRENYL-TEICHOIC ACID--PEPTIDOGLYCAN TEICHOIC ACID TRANSFERASE TAGU"/>
    <property type="match status" value="1"/>
</dbReference>
<protein>
    <submittedName>
        <fullName evidence="5">LCP family protein</fullName>
    </submittedName>
</protein>
<sequence length="371" mass="39903">MDDLKLLRDLGRELEHEPPATLARQRGRLLGSSAHARAHTQGPDQAHVRASGRVNRRTRTWAMLALAAGLTAAVVTVPTVLLNRSSIVGSDVGVRTGTGGSAPTGPLNLLLIGSDTRAGSNGKYGRRMGDQPGRSDTLILVHLPADRKSAEVVSIPRDSMVVIPDCRASDGKVIASHVSMINSAYAEGGLICARRTVESLTKVRIHHTISIDFSGFKQVIDAVGGVEITVPKAVDDPKAKLRLPAGRQILDGEQALGYARARYALGDGSDLMRIKRQHTLMRAVLKKAKDLPSDPARLATFVKAASTWITTDSGFDMRTMYDLARGLAGVKPSATTFTAVPVVPYPPDRNRLSWKQPAADKLFERFRSAGE</sequence>
<comment type="similarity">
    <text evidence="1">Belongs to the LytR/CpsA/Psr (LCP) family.</text>
</comment>
<feature type="domain" description="Cell envelope-related transcriptional attenuator" evidence="4">
    <location>
        <begin position="134"/>
        <end position="289"/>
    </location>
</feature>